<proteinExistence type="predicted"/>
<dbReference type="AlphaFoldDB" id="A0A9D2SBZ4"/>
<dbReference type="Pfam" id="PF14284">
    <property type="entry name" value="PcfJ"/>
    <property type="match status" value="1"/>
</dbReference>
<reference evidence="1" key="1">
    <citation type="journal article" date="2021" name="PeerJ">
        <title>Extensive microbial diversity within the chicken gut microbiome revealed by metagenomics and culture.</title>
        <authorList>
            <person name="Gilroy R."/>
            <person name="Ravi A."/>
            <person name="Getino M."/>
            <person name="Pursley I."/>
            <person name="Horton D.L."/>
            <person name="Alikhan N.F."/>
            <person name="Baker D."/>
            <person name="Gharbi K."/>
            <person name="Hall N."/>
            <person name="Watson M."/>
            <person name="Adriaenssens E.M."/>
            <person name="Foster-Nyarko E."/>
            <person name="Jarju S."/>
            <person name="Secka A."/>
            <person name="Antonio M."/>
            <person name="Oren A."/>
            <person name="Chaudhuri R.R."/>
            <person name="La Ragione R."/>
            <person name="Hildebrand F."/>
            <person name="Pallen M.J."/>
        </authorList>
    </citation>
    <scope>NUCLEOTIDE SEQUENCE</scope>
    <source>
        <strain evidence="1">CHK192-8294</strain>
    </source>
</reference>
<dbReference type="EMBL" id="DWXO01000084">
    <property type="protein sequence ID" value="HJB81096.1"/>
    <property type="molecule type" value="Genomic_DNA"/>
</dbReference>
<protein>
    <submittedName>
        <fullName evidence="1">PcfJ domain-containing protein</fullName>
    </submittedName>
</protein>
<evidence type="ECO:0000313" key="2">
    <source>
        <dbReference type="Proteomes" id="UP000823921"/>
    </source>
</evidence>
<organism evidence="1 2">
    <name type="scientific">Candidatus Flavonifractor intestinigallinarum</name>
    <dbReference type="NCBI Taxonomy" id="2838586"/>
    <lineage>
        <taxon>Bacteria</taxon>
        <taxon>Bacillati</taxon>
        <taxon>Bacillota</taxon>
        <taxon>Clostridia</taxon>
        <taxon>Eubacteriales</taxon>
        <taxon>Oscillospiraceae</taxon>
        <taxon>Flavonifractor</taxon>
    </lineage>
</organism>
<comment type="caution">
    <text evidence="1">The sequence shown here is derived from an EMBL/GenBank/DDBJ whole genome shotgun (WGS) entry which is preliminary data.</text>
</comment>
<gene>
    <name evidence="1" type="ORF">H9712_08920</name>
</gene>
<name>A0A9D2SBZ4_9FIRM</name>
<dbReference type="Proteomes" id="UP000823921">
    <property type="component" value="Unassembled WGS sequence"/>
</dbReference>
<accession>A0A9D2SBZ4</accession>
<sequence length="607" mass="70182">MDMNWKSLAAMLPVQPCDELKRDVLMGIYDMHDLGGDLILYHRESVGLADEIGQIMDPQDWAHWEQSKKRRWGARCTCTRCGEDFIAGYVKNGIVLAEGPDGQTYDGYVEQGPDSTVYLDGDEAVCPHCWTAATVTRRSELRQGRTHQVLQAEVVHIERYTAVMYWMVRRWQDADGTDTTVFVPHAALIVDEEGKLRRFRAELHSGDVMETVWLPCAWSRDPMQMAYYSWEAENHRKMGGWTLAYGPDLAGHTGEKTALDAYIGADGCWPGAYLHVWERYPQVENLMRQGFAEAVVQTIDRQLDCAAYKTDLCDAPPIPWVDWTEVKPHRMLHMSKTEFREIRKKNWGSEDVGCWDRYRSQFPMADALEFEHCREHIGGKAVGHLLEMVAAGWEDLAPVQVVRYLKKQDALQDGVQLLIDYRKMLRDAELAENEETLWPRDLVAAHERITQFWECRTKTSYQLGFTSTFIKYRELEWTDGDLCVVLPRTEEDLAAEGKTLRHCVGTYGNQHCSGKPIFFIRHYRRPERSYYTLQIDMTKAIPVEIQLHGYGNERHGDRKQYRHKIPQKVRDFCDRWEREVLMPWFADQKAATTVKKSGKLRADVGAA</sequence>
<dbReference type="InterPro" id="IPR025586">
    <property type="entry name" value="PcfJ"/>
</dbReference>
<evidence type="ECO:0000313" key="1">
    <source>
        <dbReference type="EMBL" id="HJB81096.1"/>
    </source>
</evidence>
<reference evidence="1" key="2">
    <citation type="submission" date="2021-04" db="EMBL/GenBank/DDBJ databases">
        <authorList>
            <person name="Gilroy R."/>
        </authorList>
    </citation>
    <scope>NUCLEOTIDE SEQUENCE</scope>
    <source>
        <strain evidence="1">CHK192-8294</strain>
    </source>
</reference>